<evidence type="ECO:0000313" key="3">
    <source>
        <dbReference type="Proteomes" id="UP001301769"/>
    </source>
</evidence>
<protein>
    <submittedName>
        <fullName evidence="2">Uncharacterized protein</fullName>
    </submittedName>
</protein>
<reference evidence="2" key="2">
    <citation type="submission" date="2023-05" db="EMBL/GenBank/DDBJ databases">
        <authorList>
            <consortium name="Lawrence Berkeley National Laboratory"/>
            <person name="Steindorff A."/>
            <person name="Hensen N."/>
            <person name="Bonometti L."/>
            <person name="Westerberg I."/>
            <person name="Brannstrom I.O."/>
            <person name="Guillou S."/>
            <person name="Cros-Aarteil S."/>
            <person name="Calhoun S."/>
            <person name="Haridas S."/>
            <person name="Kuo A."/>
            <person name="Mondo S."/>
            <person name="Pangilinan J."/>
            <person name="Riley R."/>
            <person name="Labutti K."/>
            <person name="Andreopoulos B."/>
            <person name="Lipzen A."/>
            <person name="Chen C."/>
            <person name="Yanf M."/>
            <person name="Daum C."/>
            <person name="Ng V."/>
            <person name="Clum A."/>
            <person name="Ohm R."/>
            <person name="Martin F."/>
            <person name="Silar P."/>
            <person name="Natvig D."/>
            <person name="Lalanne C."/>
            <person name="Gautier V."/>
            <person name="Ament-Velasquez S.L."/>
            <person name="Kruys A."/>
            <person name="Hutchinson M.I."/>
            <person name="Powell A.J."/>
            <person name="Barry K."/>
            <person name="Miller A.N."/>
            <person name="Grigoriev I.V."/>
            <person name="Debuchy R."/>
            <person name="Gladieux P."/>
            <person name="Thoren M.H."/>
            <person name="Johannesson H."/>
        </authorList>
    </citation>
    <scope>NUCLEOTIDE SEQUENCE</scope>
    <source>
        <strain evidence="2">PSN293</strain>
    </source>
</reference>
<feature type="compositionally biased region" description="Acidic residues" evidence="1">
    <location>
        <begin position="824"/>
        <end position="834"/>
    </location>
</feature>
<feature type="region of interest" description="Disordered" evidence="1">
    <location>
        <begin position="636"/>
        <end position="834"/>
    </location>
</feature>
<feature type="region of interest" description="Disordered" evidence="1">
    <location>
        <begin position="1171"/>
        <end position="1331"/>
    </location>
</feature>
<proteinExistence type="predicted"/>
<feature type="compositionally biased region" description="Basic residues" evidence="1">
    <location>
        <begin position="212"/>
        <end position="222"/>
    </location>
</feature>
<feature type="compositionally biased region" description="Polar residues" evidence="1">
    <location>
        <begin position="489"/>
        <end position="508"/>
    </location>
</feature>
<feature type="compositionally biased region" description="Low complexity" evidence="1">
    <location>
        <begin position="915"/>
        <end position="926"/>
    </location>
</feature>
<gene>
    <name evidence="2" type="ORF">QBC37DRAFT_418961</name>
</gene>
<feature type="compositionally biased region" description="Low complexity" evidence="1">
    <location>
        <begin position="786"/>
        <end position="796"/>
    </location>
</feature>
<feature type="region of interest" description="Disordered" evidence="1">
    <location>
        <begin position="1118"/>
        <end position="1142"/>
    </location>
</feature>
<feature type="compositionally biased region" description="Basic residues" evidence="1">
    <location>
        <begin position="1321"/>
        <end position="1331"/>
    </location>
</feature>
<feature type="compositionally biased region" description="Low complexity" evidence="1">
    <location>
        <begin position="696"/>
        <end position="711"/>
    </location>
</feature>
<keyword evidence="3" id="KW-1185">Reference proteome</keyword>
<feature type="region of interest" description="Disordered" evidence="1">
    <location>
        <begin position="377"/>
        <end position="399"/>
    </location>
</feature>
<feature type="compositionally biased region" description="Basic and acidic residues" evidence="1">
    <location>
        <begin position="231"/>
        <end position="240"/>
    </location>
</feature>
<reference evidence="2" key="1">
    <citation type="journal article" date="2023" name="Mol. Phylogenet. Evol.">
        <title>Genome-scale phylogeny and comparative genomics of the fungal order Sordariales.</title>
        <authorList>
            <person name="Hensen N."/>
            <person name="Bonometti L."/>
            <person name="Westerberg I."/>
            <person name="Brannstrom I.O."/>
            <person name="Guillou S."/>
            <person name="Cros-Aarteil S."/>
            <person name="Calhoun S."/>
            <person name="Haridas S."/>
            <person name="Kuo A."/>
            <person name="Mondo S."/>
            <person name="Pangilinan J."/>
            <person name="Riley R."/>
            <person name="LaButti K."/>
            <person name="Andreopoulos B."/>
            <person name="Lipzen A."/>
            <person name="Chen C."/>
            <person name="Yan M."/>
            <person name="Daum C."/>
            <person name="Ng V."/>
            <person name="Clum A."/>
            <person name="Steindorff A."/>
            <person name="Ohm R.A."/>
            <person name="Martin F."/>
            <person name="Silar P."/>
            <person name="Natvig D.O."/>
            <person name="Lalanne C."/>
            <person name="Gautier V."/>
            <person name="Ament-Velasquez S.L."/>
            <person name="Kruys A."/>
            <person name="Hutchinson M.I."/>
            <person name="Powell A.J."/>
            <person name="Barry K."/>
            <person name="Miller A.N."/>
            <person name="Grigoriev I.V."/>
            <person name="Debuchy R."/>
            <person name="Gladieux P."/>
            <person name="Hiltunen Thoren M."/>
            <person name="Johannesson H."/>
        </authorList>
    </citation>
    <scope>NUCLEOTIDE SEQUENCE</scope>
    <source>
        <strain evidence="2">PSN293</strain>
    </source>
</reference>
<feature type="compositionally biased region" description="Acidic residues" evidence="1">
    <location>
        <begin position="637"/>
        <end position="646"/>
    </location>
</feature>
<name>A0AAN6YGB0_9PEZI</name>
<feature type="region of interest" description="Disordered" evidence="1">
    <location>
        <begin position="892"/>
        <end position="1029"/>
    </location>
</feature>
<feature type="compositionally biased region" description="Basic and acidic residues" evidence="1">
    <location>
        <begin position="668"/>
        <end position="680"/>
    </location>
</feature>
<feature type="compositionally biased region" description="Low complexity" evidence="1">
    <location>
        <begin position="742"/>
        <end position="755"/>
    </location>
</feature>
<feature type="region of interest" description="Disordered" evidence="1">
    <location>
        <begin position="201"/>
        <end position="270"/>
    </location>
</feature>
<evidence type="ECO:0000256" key="1">
    <source>
        <dbReference type="SAM" id="MobiDB-lite"/>
    </source>
</evidence>
<comment type="caution">
    <text evidence="2">The sequence shown here is derived from an EMBL/GenBank/DDBJ whole genome shotgun (WGS) entry which is preliminary data.</text>
</comment>
<dbReference type="EMBL" id="MU858078">
    <property type="protein sequence ID" value="KAK4215622.1"/>
    <property type="molecule type" value="Genomic_DNA"/>
</dbReference>
<feature type="region of interest" description="Disordered" evidence="1">
    <location>
        <begin position="480"/>
        <end position="581"/>
    </location>
</feature>
<dbReference type="Proteomes" id="UP001301769">
    <property type="component" value="Unassembled WGS sequence"/>
</dbReference>
<feature type="compositionally biased region" description="Polar residues" evidence="1">
    <location>
        <begin position="797"/>
        <end position="813"/>
    </location>
</feature>
<organism evidence="2 3">
    <name type="scientific">Rhypophila decipiens</name>
    <dbReference type="NCBI Taxonomy" id="261697"/>
    <lineage>
        <taxon>Eukaryota</taxon>
        <taxon>Fungi</taxon>
        <taxon>Dikarya</taxon>
        <taxon>Ascomycota</taxon>
        <taxon>Pezizomycotina</taxon>
        <taxon>Sordariomycetes</taxon>
        <taxon>Sordariomycetidae</taxon>
        <taxon>Sordariales</taxon>
        <taxon>Naviculisporaceae</taxon>
        <taxon>Rhypophila</taxon>
    </lineage>
</organism>
<evidence type="ECO:0000313" key="2">
    <source>
        <dbReference type="EMBL" id="KAK4215622.1"/>
    </source>
</evidence>
<sequence>MAFPGGIDAVMGRDRWSAASILTQPHIPVSPRSMAKIPITASHFQPVPIALPRAWERVPVPAVVDHTRQRKIWKRVGGLSNSTLPNSYAATMTELESGGNISRKRARPARFVPIFGDAKWDQRCNQPCDGKWDLIEARVAVSAAKEAIPENALSSETTPRFIPRKRHNSRWPIEPKTTPTRQLAELQSLIVFEVPSAAEPVEPAQNVDEKNMRRRSTRRLSRRLSLFPGEESPRKLEPRSRSPSKTSGPVLSPTKRAAITSSPTRVAESPRRLFSVDLPSKELLLTSPATTLPAMSPCKSSPLPAVQQQDSIDACLSANVQPDQAEASPLLFDQPIPTIIVEPQHETRRRISLLSARRSDRRSSGFLKMVDFDAARDAPKRRHSFNPSQSAPPDLKARRSSLDVFSNVPDEAHRTKTADDNVDQYRETVSQEHPVELHQEIPVAYEVDVGTNLDIFGQSRQLKPRETFIKPTVDVVPTSGSDLPVITDSFPSSPTNHTETAVEPTSHNLDIHSGVTGSEGKEKESVNQAAASADPGPDAMDNADRLDPIPDSHSPNSEENSPYVEPDAMPSDFEFGPHDPEGLSTIYEEDSVLDVNSPRKANMADASIAGNVAGVTAGSPVTTTTLSQVDVIFDGQLQEDADETEDVATSPSAQSIHHVEDASGLSNHEQRASDEEKPAALDETIPAVDPLSTPHSPEGSSSEARSSSDAEMPNVAPENDPAPSVHHSDEMEIDEPQTSNIPAADPAPVMVADGATSTPERPTTPEMAKVSQHSEAPMVSQEDPDSLGSPHSSESSGFTPINGRQISPSSTAAKQVELYNDGLDSGDAESDDLDQDEFVAVEEFTNGVDEDFTLNVVDAPKPENDTLTLARHDDADFVRDFVSRVAAGKSAKAAAAATVATEIPRKVGRPKRRSGSTGSATTCTGSPISKSDTPKRSPLSEKSLNSPSPVKPVKKRKLEAEEEDTSKPKDDMNDGAEDGGDGPKLKRRRKRADPVLDEPAEGPSEPDGTTGPRRSTRARSTRITLKSAGPSANSIAMSLYPVRLPGGVAGMMDDSVLDSHLTLSRQRSEAKSIEAITRGNTRANKAGAVLPQVVLARLAEDPSWKMKELKGVFDAKESRAAANGDEDSADSNKSKKAKGVRWDPELVRYQSDDSSSNKVIRTMAKSLLDDIMRGEGADEEDELSMPVVSVSQPRDENVSPTEKSLPAPTPIKKAAAPLRRTRSSRLQAPTPVKKLAGGGGVEKKSSTTISPPTVSGRPVRATTSSTKTSKTSSTATTKSIPTPTTSTSTTKSTTSSKQSGMATRRTKIASLNMGVNGTPAPKRRGRPAASQ</sequence>
<accession>A0AAN6YGB0</accession>
<feature type="compositionally biased region" description="Low complexity" evidence="1">
    <location>
        <begin position="892"/>
        <end position="901"/>
    </location>
</feature>
<feature type="compositionally biased region" description="Low complexity" evidence="1">
    <location>
        <begin position="1261"/>
        <end position="1297"/>
    </location>
</feature>